<evidence type="ECO:0000313" key="3">
    <source>
        <dbReference type="Proteomes" id="UP000053558"/>
    </source>
</evidence>
<sequence>MAASSRKTKEHESFMDLLSPHSPDREDAQPRPPTNKHERILGIETSAVQNKHRRTSLLAPPRPPMPRCITASNLEEQMTFAPNSSDSVPPSPLNFDDPTPDNVSVRSNVSSIQFARRTPSPVASDSDSPRRSHFNPSSTSLASLAPIEFAEPPSPVYVRKPSLPRESKPQFDRDKKPPYLSKRSASASPHLHSIALPPEESNKLCASDREALIRRNRKIAQVFGQTPGTMTMATDSYFKDASPVILQPEEDASRFLKLLPQSALSALLGSARQKDKSHRHAMSVSVAMRSATGPPSAKALKDGPGPLSPWQVVESPWAIEGRRHSSPLSPEKAAFLDPAADLLGDHRHHQHHYQQLHHHHQTGTTHAASATDTARDRDSPDQLQQEWNARLRAYKLLQDQGQQQPSPLRTNKPRNLSPSSSFIDLSDEEGPPTALPSSPSHARTRGRSSPPPPPSSSSPGTASAWDKSSISSGGTVHRVSRSASIADSASVLSLGSLASRTSQEMAEIERRQKRDRLAKLHRFLGSRVPADLVIGPGAMPGDTSGLPPLAYGSPDGRSWAAQGGGGGGGRSSSRNRSGSGSAVITPPQYERIKEELGGEEKALNVRRAQKMEKVFGAAPPQTLYHTRPLPIPPCLVPGSVPGAAARTVSQPTSPLGPSPSVDGTGLSSSSQFQFQPPHQSQSQFPSHSQSHSQSQSQQFQQLPPPSPSSPTSSRNPNQSAYTKSKHKGKRQYRPSTSESAHPLIPKRRGSDASIKSIVGVGIGVGVGTGSAGAGGNWPSYQDVLARSSVYVNYQHSLNSLNDIIDRDDKESLAELHRYLHGDPGSSDEEEDDDDDDDDDEGEVINIGRDDDDAEHQEDGRDTPTYPLPTTTTTTTSSGASIKSERRHSLPVRASMASLAPSELTVSTPDPEQRAFQLRRRRAAKLTNFFGVDYRELIQDVLESIEKGVEEEHRRGTLQPDEVEELLMKLRTLKTKRRSNFAR</sequence>
<feature type="compositionally biased region" description="Basic residues" evidence="1">
    <location>
        <begin position="348"/>
        <end position="361"/>
    </location>
</feature>
<feature type="compositionally biased region" description="Polar residues" evidence="1">
    <location>
        <begin position="101"/>
        <end position="113"/>
    </location>
</feature>
<feature type="region of interest" description="Disordered" evidence="1">
    <location>
        <begin position="288"/>
        <end position="307"/>
    </location>
</feature>
<feature type="region of interest" description="Disordered" evidence="1">
    <location>
        <begin position="533"/>
        <end position="604"/>
    </location>
</feature>
<dbReference type="RefSeq" id="XP_007762834.1">
    <property type="nucleotide sequence ID" value="XM_007764644.1"/>
</dbReference>
<feature type="compositionally biased region" description="Low complexity" evidence="1">
    <location>
        <begin position="571"/>
        <end position="581"/>
    </location>
</feature>
<dbReference type="OMA" id="KHERILG"/>
<feature type="compositionally biased region" description="Polar residues" evidence="1">
    <location>
        <begin position="70"/>
        <end position="88"/>
    </location>
</feature>
<dbReference type="EMBL" id="JH711573">
    <property type="protein sequence ID" value="EIW87102.1"/>
    <property type="molecule type" value="Genomic_DNA"/>
</dbReference>
<feature type="compositionally biased region" description="Basic residues" evidence="1">
    <location>
        <begin position="723"/>
        <end position="732"/>
    </location>
</feature>
<feature type="compositionally biased region" description="Low complexity" evidence="1">
    <location>
        <begin position="667"/>
        <end position="701"/>
    </location>
</feature>
<feature type="region of interest" description="Disordered" evidence="1">
    <location>
        <begin position="818"/>
        <end position="893"/>
    </location>
</feature>
<feature type="compositionally biased region" description="Low complexity" evidence="1">
    <location>
        <begin position="862"/>
        <end position="875"/>
    </location>
</feature>
<dbReference type="Proteomes" id="UP000053558">
    <property type="component" value="Unassembled WGS sequence"/>
</dbReference>
<reference evidence="3" key="1">
    <citation type="journal article" date="2012" name="Science">
        <title>The Paleozoic origin of enzymatic lignin decomposition reconstructed from 31 fungal genomes.</title>
        <authorList>
            <person name="Floudas D."/>
            <person name="Binder M."/>
            <person name="Riley R."/>
            <person name="Barry K."/>
            <person name="Blanchette R.A."/>
            <person name="Henrissat B."/>
            <person name="Martinez A.T."/>
            <person name="Otillar R."/>
            <person name="Spatafora J.W."/>
            <person name="Yadav J.S."/>
            <person name="Aerts A."/>
            <person name="Benoit I."/>
            <person name="Boyd A."/>
            <person name="Carlson A."/>
            <person name="Copeland A."/>
            <person name="Coutinho P.M."/>
            <person name="de Vries R.P."/>
            <person name="Ferreira P."/>
            <person name="Findley K."/>
            <person name="Foster B."/>
            <person name="Gaskell J."/>
            <person name="Glotzer D."/>
            <person name="Gorecki P."/>
            <person name="Heitman J."/>
            <person name="Hesse C."/>
            <person name="Hori C."/>
            <person name="Igarashi K."/>
            <person name="Jurgens J.A."/>
            <person name="Kallen N."/>
            <person name="Kersten P."/>
            <person name="Kohler A."/>
            <person name="Kuees U."/>
            <person name="Kumar T.K.A."/>
            <person name="Kuo A."/>
            <person name="LaButti K."/>
            <person name="Larrondo L.F."/>
            <person name="Lindquist E."/>
            <person name="Ling A."/>
            <person name="Lombard V."/>
            <person name="Lucas S."/>
            <person name="Lundell T."/>
            <person name="Martin R."/>
            <person name="McLaughlin D.J."/>
            <person name="Morgenstern I."/>
            <person name="Morin E."/>
            <person name="Murat C."/>
            <person name="Nagy L.G."/>
            <person name="Nolan M."/>
            <person name="Ohm R.A."/>
            <person name="Patyshakuliyeva A."/>
            <person name="Rokas A."/>
            <person name="Ruiz-Duenas F.J."/>
            <person name="Sabat G."/>
            <person name="Salamov A."/>
            <person name="Samejima M."/>
            <person name="Schmutz J."/>
            <person name="Slot J.C."/>
            <person name="St John F."/>
            <person name="Stenlid J."/>
            <person name="Sun H."/>
            <person name="Sun S."/>
            <person name="Syed K."/>
            <person name="Tsang A."/>
            <person name="Wiebenga A."/>
            <person name="Young D."/>
            <person name="Pisabarro A."/>
            <person name="Eastwood D.C."/>
            <person name="Martin F."/>
            <person name="Cullen D."/>
            <person name="Grigoriev I.V."/>
            <person name="Hibbett D.S."/>
        </authorList>
    </citation>
    <scope>NUCLEOTIDE SEQUENCE [LARGE SCALE GENOMIC DNA]</scope>
    <source>
        <strain evidence="3">RWD-64-598 SS2</strain>
    </source>
</reference>
<dbReference type="OrthoDB" id="354769at2759"/>
<feature type="compositionally biased region" description="Polar residues" evidence="1">
    <location>
        <begin position="399"/>
        <end position="423"/>
    </location>
</feature>
<feature type="compositionally biased region" description="Basic and acidic residues" evidence="1">
    <location>
        <begin position="590"/>
        <end position="604"/>
    </location>
</feature>
<feature type="region of interest" description="Disordered" evidence="1">
    <location>
        <begin position="618"/>
        <end position="754"/>
    </location>
</feature>
<protein>
    <submittedName>
        <fullName evidence="2">Uncharacterized protein</fullName>
    </submittedName>
</protein>
<dbReference type="AlphaFoldDB" id="A0A5M3N6P0"/>
<proteinExistence type="predicted"/>
<feature type="region of interest" description="Disordered" evidence="1">
    <location>
        <begin position="399"/>
        <end position="474"/>
    </location>
</feature>
<feature type="compositionally biased region" description="Basic and acidic residues" evidence="1">
    <location>
        <begin position="22"/>
        <end position="41"/>
    </location>
</feature>
<evidence type="ECO:0000256" key="1">
    <source>
        <dbReference type="SAM" id="MobiDB-lite"/>
    </source>
</evidence>
<dbReference type="KEGG" id="cput:CONPUDRAFT_79267"/>
<comment type="caution">
    <text evidence="2">The sequence shown here is derived from an EMBL/GenBank/DDBJ whole genome shotgun (WGS) entry which is preliminary data.</text>
</comment>
<feature type="compositionally biased region" description="Acidic residues" evidence="1">
    <location>
        <begin position="825"/>
        <end position="842"/>
    </location>
</feature>
<gene>
    <name evidence="2" type="ORF">CONPUDRAFT_79267</name>
</gene>
<feature type="region of interest" description="Disordered" evidence="1">
    <location>
        <begin position="1"/>
        <end position="139"/>
    </location>
</feature>
<feature type="region of interest" description="Disordered" evidence="1">
    <location>
        <begin position="348"/>
        <end position="382"/>
    </location>
</feature>
<feature type="compositionally biased region" description="Low complexity" evidence="1">
    <location>
        <begin position="362"/>
        <end position="372"/>
    </location>
</feature>
<organism evidence="2 3">
    <name type="scientific">Coniophora puteana (strain RWD-64-598)</name>
    <name type="common">Brown rot fungus</name>
    <dbReference type="NCBI Taxonomy" id="741705"/>
    <lineage>
        <taxon>Eukaryota</taxon>
        <taxon>Fungi</taxon>
        <taxon>Dikarya</taxon>
        <taxon>Basidiomycota</taxon>
        <taxon>Agaricomycotina</taxon>
        <taxon>Agaricomycetes</taxon>
        <taxon>Agaricomycetidae</taxon>
        <taxon>Boletales</taxon>
        <taxon>Coniophorineae</taxon>
        <taxon>Coniophoraceae</taxon>
        <taxon>Coniophora</taxon>
    </lineage>
</organism>
<feature type="region of interest" description="Disordered" evidence="1">
    <location>
        <begin position="153"/>
        <end position="199"/>
    </location>
</feature>
<dbReference type="GeneID" id="19209890"/>
<evidence type="ECO:0000313" key="2">
    <source>
        <dbReference type="EMBL" id="EIW87102.1"/>
    </source>
</evidence>
<accession>A0A5M3N6P0</accession>
<keyword evidence="3" id="KW-1185">Reference proteome</keyword>
<feature type="compositionally biased region" description="Basic and acidic residues" evidence="1">
    <location>
        <begin position="163"/>
        <end position="177"/>
    </location>
</feature>
<name>A0A5M3N6P0_CONPW</name>